<dbReference type="Proteomes" id="UP000184233">
    <property type="component" value="Unassembled WGS sequence"/>
</dbReference>
<evidence type="ECO:0000256" key="4">
    <source>
        <dbReference type="ARBA" id="ARBA00022576"/>
    </source>
</evidence>
<protein>
    <recommendedName>
        <fullName evidence="8">L-lysine-epsilon aminotransferase</fullName>
        <ecNumber evidence="3">2.6.1.36</ecNumber>
    </recommendedName>
    <alternativeName>
        <fullName evidence="7">Lysine 6-aminotransferase</fullName>
    </alternativeName>
</protein>
<sequence length="444" mass="49847">MPTTSGYTPRFDVAPDQVLETLRRYMLVDGFDHVVDLERSHDAYFVEARSGKEFLDFFTCIASMPIGMNHPKMTDPAFIEFLGRAALNKPSNSDIYNTWQATFVMTFFELAVPSHFKYSFFIDGGTLAVENALKIAFDWKVRKNFAKGHRAEKGHKVLHFERAFHGRSGYCLALTNTDPTKTAYFPRFEWPRVVSPFLSFPVTDQVLEQVIRQEELAIRQIKQALVDNPDDIAALIIEPIQGEGGDNHFRPEFLQSLRTLADDNDFLLIFDEVQTGVGMSGRMWAHEAIGVKPDLMSFGKKMQVCGVLAGPRVDEVPDNAFHVPSRINSTWGGSLVDMVRVTRYLEIISEDNLVDNAAKVGAHLKKSLHDLAATHPDVTNVRGLGLFCAFDLPDTASRKTFLDKAYDNGLLLVGSGTRSVRFRPALNITTELVDKGLDIIRKLL</sequence>
<dbReference type="InterPro" id="IPR015424">
    <property type="entry name" value="PyrdxlP-dep_Trfase"/>
</dbReference>
<evidence type="ECO:0000313" key="11">
    <source>
        <dbReference type="Proteomes" id="UP000184233"/>
    </source>
</evidence>
<comment type="caution">
    <text evidence="10">The sequence shown here is derived from an EMBL/GenBank/DDBJ whole genome shotgun (WGS) entry which is preliminary data.</text>
</comment>
<dbReference type="GO" id="GO:0017000">
    <property type="term" value="P:antibiotic biosynthetic process"/>
    <property type="evidence" value="ECO:0007669"/>
    <property type="project" value="InterPro"/>
</dbReference>
<comment type="similarity">
    <text evidence="2 9">Belongs to the class-III pyridoxal-phosphate-dependent aminotransferase family.</text>
</comment>
<dbReference type="InterPro" id="IPR015421">
    <property type="entry name" value="PyrdxlP-dep_Trfase_major"/>
</dbReference>
<evidence type="ECO:0000256" key="8">
    <source>
        <dbReference type="ARBA" id="ARBA00050040"/>
    </source>
</evidence>
<keyword evidence="4" id="KW-0032">Aminotransferase</keyword>
<evidence type="ECO:0000256" key="9">
    <source>
        <dbReference type="RuleBase" id="RU003560"/>
    </source>
</evidence>
<evidence type="ECO:0000313" key="10">
    <source>
        <dbReference type="EMBL" id="OJX59359.1"/>
    </source>
</evidence>
<keyword evidence="6 9" id="KW-0663">Pyridoxal phosphate</keyword>
<accession>A0A1M3L2A1</accession>
<dbReference type="Gene3D" id="3.40.640.10">
    <property type="entry name" value="Type I PLP-dependent aspartate aminotransferase-like (Major domain)"/>
    <property type="match status" value="1"/>
</dbReference>
<dbReference type="InterPro" id="IPR017657">
    <property type="entry name" value="L-lysine_6-transaminase"/>
</dbReference>
<comment type="cofactor">
    <cofactor evidence="1">
        <name>pyridoxal 5'-phosphate</name>
        <dbReference type="ChEBI" id="CHEBI:597326"/>
    </cofactor>
</comment>
<dbReference type="EMBL" id="MKVH01000013">
    <property type="protein sequence ID" value="OJX59359.1"/>
    <property type="molecule type" value="Genomic_DNA"/>
</dbReference>
<evidence type="ECO:0000256" key="6">
    <source>
        <dbReference type="ARBA" id="ARBA00022898"/>
    </source>
</evidence>
<dbReference type="AlphaFoldDB" id="A0A1M3L2A1"/>
<evidence type="ECO:0000256" key="7">
    <source>
        <dbReference type="ARBA" id="ARBA00030921"/>
    </source>
</evidence>
<name>A0A1M3L2A1_9BACT</name>
<dbReference type="SUPFAM" id="SSF53383">
    <property type="entry name" value="PLP-dependent transferases"/>
    <property type="match status" value="1"/>
</dbReference>
<dbReference type="GO" id="GO:0045484">
    <property type="term" value="F:L-lysine 6-transaminase activity"/>
    <property type="evidence" value="ECO:0007669"/>
    <property type="project" value="UniProtKB-EC"/>
</dbReference>
<evidence type="ECO:0000256" key="2">
    <source>
        <dbReference type="ARBA" id="ARBA00008954"/>
    </source>
</evidence>
<dbReference type="Gene3D" id="3.90.1150.10">
    <property type="entry name" value="Aspartate Aminotransferase, domain 1"/>
    <property type="match status" value="1"/>
</dbReference>
<dbReference type="InterPro" id="IPR005814">
    <property type="entry name" value="Aminotrans_3"/>
</dbReference>
<dbReference type="PANTHER" id="PTHR43206:SF2">
    <property type="entry name" value="4-AMINOBUTYRATE AMINOTRANSFERASE GABT"/>
    <property type="match status" value="1"/>
</dbReference>
<reference evidence="10 11" key="1">
    <citation type="submission" date="2016-09" db="EMBL/GenBank/DDBJ databases">
        <title>Genome-resolved meta-omics ties microbial dynamics to process performance in biotechnology for thiocyanate degradation.</title>
        <authorList>
            <person name="Kantor R.S."/>
            <person name="Huddy R.J."/>
            <person name="Iyer R."/>
            <person name="Thomas B.C."/>
            <person name="Brown C.T."/>
            <person name="Anantharaman K."/>
            <person name="Tringe S."/>
            <person name="Hettich R.L."/>
            <person name="Harrison S.T."/>
            <person name="Banfield J.F."/>
        </authorList>
    </citation>
    <scope>NUCLEOTIDE SEQUENCE [LARGE SCALE GENOMIC DNA]</scope>
    <source>
        <strain evidence="10">59-99</strain>
    </source>
</reference>
<dbReference type="GO" id="GO:0009450">
    <property type="term" value="P:gamma-aminobutyric acid catabolic process"/>
    <property type="evidence" value="ECO:0007669"/>
    <property type="project" value="TreeGrafter"/>
</dbReference>
<dbReference type="STRING" id="1895771.BGO89_02780"/>
<keyword evidence="5" id="KW-0808">Transferase</keyword>
<evidence type="ECO:0000256" key="1">
    <source>
        <dbReference type="ARBA" id="ARBA00001933"/>
    </source>
</evidence>
<proteinExistence type="inferred from homology"/>
<dbReference type="InterPro" id="IPR015422">
    <property type="entry name" value="PyrdxlP-dep_Trfase_small"/>
</dbReference>
<dbReference type="EC" id="2.6.1.36" evidence="3"/>
<evidence type="ECO:0000256" key="5">
    <source>
        <dbReference type="ARBA" id="ARBA00022679"/>
    </source>
</evidence>
<dbReference type="PANTHER" id="PTHR43206">
    <property type="entry name" value="AMINOTRANSFERASE"/>
    <property type="match status" value="1"/>
</dbReference>
<dbReference type="CDD" id="cd00610">
    <property type="entry name" value="OAT_like"/>
    <property type="match status" value="1"/>
</dbReference>
<gene>
    <name evidence="10" type="ORF">BGO89_02780</name>
</gene>
<dbReference type="PIRSF" id="PIRSF000521">
    <property type="entry name" value="Transaminase_4ab_Lys_Orn"/>
    <property type="match status" value="1"/>
</dbReference>
<dbReference type="NCBIfam" id="TIGR03251">
    <property type="entry name" value="LAT_fam"/>
    <property type="match status" value="1"/>
</dbReference>
<evidence type="ECO:0000256" key="3">
    <source>
        <dbReference type="ARBA" id="ARBA00013071"/>
    </source>
</evidence>
<organism evidence="10 11">
    <name type="scientific">Candidatus Kapaibacterium thiocyanatum</name>
    <dbReference type="NCBI Taxonomy" id="1895771"/>
    <lineage>
        <taxon>Bacteria</taxon>
        <taxon>Pseudomonadati</taxon>
        <taxon>Candidatus Kapaibacteriota</taxon>
        <taxon>Candidatus Kapaibacteriia</taxon>
        <taxon>Candidatus Kapaibacteriales</taxon>
        <taxon>Candidatus Kapaibacteriaceae</taxon>
        <taxon>Candidatus Kapaibacterium</taxon>
    </lineage>
</organism>
<dbReference type="GO" id="GO:0030170">
    <property type="term" value="F:pyridoxal phosphate binding"/>
    <property type="evidence" value="ECO:0007669"/>
    <property type="project" value="InterPro"/>
</dbReference>
<dbReference type="Pfam" id="PF00202">
    <property type="entry name" value="Aminotran_3"/>
    <property type="match status" value="1"/>
</dbReference>